<evidence type="ECO:0000256" key="6">
    <source>
        <dbReference type="RuleBase" id="RU003792"/>
    </source>
</evidence>
<dbReference type="GO" id="GO:0160147">
    <property type="term" value="F:tRNA pseudouridine(38-40) synthase activity"/>
    <property type="evidence" value="ECO:0007669"/>
    <property type="project" value="UniProtKB-EC"/>
</dbReference>
<keyword evidence="3 6" id="KW-0413">Isomerase</keyword>
<dbReference type="HAMAP" id="MF_00171">
    <property type="entry name" value="TruA"/>
    <property type="match status" value="1"/>
</dbReference>
<dbReference type="GO" id="GO:0031119">
    <property type="term" value="P:tRNA pseudouridine synthesis"/>
    <property type="evidence" value="ECO:0000318"/>
    <property type="project" value="GO_Central"/>
</dbReference>
<dbReference type="RefSeq" id="XP_002294450.1">
    <property type="nucleotide sequence ID" value="XM_002294414.1"/>
</dbReference>
<evidence type="ECO:0000259" key="7">
    <source>
        <dbReference type="Pfam" id="PF01416"/>
    </source>
</evidence>
<evidence type="ECO:0000256" key="5">
    <source>
        <dbReference type="PIRSR" id="PIRSR001430-2"/>
    </source>
</evidence>
<dbReference type="InterPro" id="IPR020103">
    <property type="entry name" value="PsdUridine_synth_cat_dom_sf"/>
</dbReference>
<dbReference type="PANTHER" id="PTHR11142:SF0">
    <property type="entry name" value="TRNA PSEUDOURIDINE SYNTHASE-LIKE 1"/>
    <property type="match status" value="1"/>
</dbReference>
<dbReference type="InterPro" id="IPR020094">
    <property type="entry name" value="TruA/RsuA/RluB/E/F_N"/>
</dbReference>
<dbReference type="GO" id="GO:0003723">
    <property type="term" value="F:RNA binding"/>
    <property type="evidence" value="ECO:0007669"/>
    <property type="project" value="InterPro"/>
</dbReference>
<proteinExistence type="inferred from homology"/>
<protein>
    <recommendedName>
        <fullName evidence="6">tRNA pseudouridine synthase</fullName>
        <ecNumber evidence="6">5.4.99.12</ecNumber>
    </recommendedName>
</protein>
<reference evidence="8 9" key="2">
    <citation type="journal article" date="2008" name="Nature">
        <title>The Phaeodactylum genome reveals the evolutionary history of diatom genomes.</title>
        <authorList>
            <person name="Bowler C."/>
            <person name="Allen A.E."/>
            <person name="Badger J.H."/>
            <person name="Grimwood J."/>
            <person name="Jabbari K."/>
            <person name="Kuo A."/>
            <person name="Maheswari U."/>
            <person name="Martens C."/>
            <person name="Maumus F."/>
            <person name="Otillar R.P."/>
            <person name="Rayko E."/>
            <person name="Salamov A."/>
            <person name="Vandepoele K."/>
            <person name="Beszteri B."/>
            <person name="Gruber A."/>
            <person name="Heijde M."/>
            <person name="Katinka M."/>
            <person name="Mock T."/>
            <person name="Valentin K."/>
            <person name="Verret F."/>
            <person name="Berges J.A."/>
            <person name="Brownlee C."/>
            <person name="Cadoret J.P."/>
            <person name="Chiovitti A."/>
            <person name="Choi C.J."/>
            <person name="Coesel S."/>
            <person name="De Martino A."/>
            <person name="Detter J.C."/>
            <person name="Durkin C."/>
            <person name="Falciatore A."/>
            <person name="Fournet J."/>
            <person name="Haruta M."/>
            <person name="Huysman M.J."/>
            <person name="Jenkins B.D."/>
            <person name="Jiroutova K."/>
            <person name="Jorgensen R.E."/>
            <person name="Joubert Y."/>
            <person name="Kaplan A."/>
            <person name="Kroger N."/>
            <person name="Kroth P.G."/>
            <person name="La Roche J."/>
            <person name="Lindquist E."/>
            <person name="Lommer M."/>
            <person name="Martin-Jezequel V."/>
            <person name="Lopez P.J."/>
            <person name="Lucas S."/>
            <person name="Mangogna M."/>
            <person name="McGinnis K."/>
            <person name="Medlin L.K."/>
            <person name="Montsant A."/>
            <person name="Oudot-Le Secq M.P."/>
            <person name="Napoli C."/>
            <person name="Obornik M."/>
            <person name="Parker M.S."/>
            <person name="Petit J.L."/>
            <person name="Porcel B.M."/>
            <person name="Poulsen N."/>
            <person name="Robison M."/>
            <person name="Rychlewski L."/>
            <person name="Rynearson T.A."/>
            <person name="Schmutz J."/>
            <person name="Shapiro H."/>
            <person name="Siaut M."/>
            <person name="Stanley M."/>
            <person name="Sussman M.R."/>
            <person name="Taylor A.R."/>
            <person name="Vardi A."/>
            <person name="von Dassow P."/>
            <person name="Vyverman W."/>
            <person name="Willis A."/>
            <person name="Wyrwicz L.S."/>
            <person name="Rokhsar D.S."/>
            <person name="Weissenbach J."/>
            <person name="Armbrust E.V."/>
            <person name="Green B.R."/>
            <person name="Van de Peer Y."/>
            <person name="Grigoriev I.V."/>
        </authorList>
    </citation>
    <scope>NUCLEOTIDE SEQUENCE [LARGE SCALE GENOMIC DNA]</scope>
    <source>
        <strain evidence="8 9">CCMP1335</strain>
    </source>
</reference>
<evidence type="ECO:0000256" key="4">
    <source>
        <dbReference type="PIRSR" id="PIRSR001430-1"/>
    </source>
</evidence>
<gene>
    <name evidence="8" type="ORF">THAPSDRAFT_264420</name>
</gene>
<dbReference type="Proteomes" id="UP000001449">
    <property type="component" value="Chromosome 17"/>
</dbReference>
<dbReference type="HOGENOM" id="CLU_014673_0_1_1"/>
<feature type="non-terminal residue" evidence="8">
    <location>
        <position position="1"/>
    </location>
</feature>
<dbReference type="KEGG" id="tps:THAPSDRAFT_264420"/>
<feature type="active site" description="Nucleophile" evidence="4">
    <location>
        <position position="46"/>
    </location>
</feature>
<dbReference type="STRING" id="35128.B8CDY0"/>
<name>B8CDY0_THAPS</name>
<comment type="catalytic activity">
    <reaction evidence="6">
        <text>uridine(38/39/40) in tRNA = pseudouridine(38/39/40) in tRNA</text>
        <dbReference type="Rhea" id="RHEA:22376"/>
        <dbReference type="Rhea" id="RHEA-COMP:10085"/>
        <dbReference type="Rhea" id="RHEA-COMP:10087"/>
        <dbReference type="ChEBI" id="CHEBI:65314"/>
        <dbReference type="ChEBI" id="CHEBI:65315"/>
        <dbReference type="EC" id="5.4.99.12"/>
    </reaction>
</comment>
<evidence type="ECO:0000313" key="8">
    <source>
        <dbReference type="EMBL" id="EED88284.1"/>
    </source>
</evidence>
<dbReference type="EC" id="5.4.99.12" evidence="6"/>
<evidence type="ECO:0000256" key="2">
    <source>
        <dbReference type="ARBA" id="ARBA00022694"/>
    </source>
</evidence>
<dbReference type="Gene3D" id="3.30.70.660">
    <property type="entry name" value="Pseudouridine synthase I, catalytic domain, C-terminal subdomain"/>
    <property type="match status" value="1"/>
</dbReference>
<dbReference type="AlphaFoldDB" id="B8CDY0"/>
<dbReference type="PaxDb" id="35128-Thaps264420"/>
<dbReference type="InterPro" id="IPR001406">
    <property type="entry name" value="PsdUridine_synth_TruA"/>
</dbReference>
<dbReference type="EMBL" id="CM000651">
    <property type="protein sequence ID" value="EED88284.1"/>
    <property type="molecule type" value="Genomic_DNA"/>
</dbReference>
<sequence>RVAYHGTPFNGWQLQPGRSTVQGEIEEVLTRRFHRRIPVVGAGRTDAGVHARGQAIHFDLFHDEIPFKPPTPPEILQHSMNRMMPLDIRMFHLQLAPYTPWHAIQRAQSKWYSYRLTLGPTLWNPMERFTRTHFVHLDMERLESILQLYVGTHDFGAFGGQLEQNAKKRNDGKRINTVRTVFRVELIQQEQLGFIGEEGNYRIDFLLKGALYKMVRNMVGTAMEVWLGRMKEEQLAELLKIPDRKDNPSKPAPPEGLTLECVYY</sequence>
<dbReference type="GeneID" id="7444176"/>
<evidence type="ECO:0000256" key="1">
    <source>
        <dbReference type="ARBA" id="ARBA00009375"/>
    </source>
</evidence>
<evidence type="ECO:0000256" key="3">
    <source>
        <dbReference type="ARBA" id="ARBA00023235"/>
    </source>
</evidence>
<feature type="non-terminal residue" evidence="8">
    <location>
        <position position="264"/>
    </location>
</feature>
<keyword evidence="2 6" id="KW-0819">tRNA processing</keyword>
<keyword evidence="9" id="KW-1185">Reference proteome</keyword>
<dbReference type="PIRSF" id="PIRSF001430">
    <property type="entry name" value="tRNA_psdUrid_synth"/>
    <property type="match status" value="1"/>
</dbReference>
<reference evidence="8 9" key="1">
    <citation type="journal article" date="2004" name="Science">
        <title>The genome of the diatom Thalassiosira pseudonana: ecology, evolution, and metabolism.</title>
        <authorList>
            <person name="Armbrust E.V."/>
            <person name="Berges J.A."/>
            <person name="Bowler C."/>
            <person name="Green B.R."/>
            <person name="Martinez D."/>
            <person name="Putnam N.H."/>
            <person name="Zhou S."/>
            <person name="Allen A.E."/>
            <person name="Apt K.E."/>
            <person name="Bechner M."/>
            <person name="Brzezinski M.A."/>
            <person name="Chaal B.K."/>
            <person name="Chiovitti A."/>
            <person name="Davis A.K."/>
            <person name="Demarest M.S."/>
            <person name="Detter J.C."/>
            <person name="Glavina T."/>
            <person name="Goodstein D."/>
            <person name="Hadi M.Z."/>
            <person name="Hellsten U."/>
            <person name="Hildebrand M."/>
            <person name="Jenkins B.D."/>
            <person name="Jurka J."/>
            <person name="Kapitonov V.V."/>
            <person name="Kroger N."/>
            <person name="Lau W.W."/>
            <person name="Lane T.W."/>
            <person name="Larimer F.W."/>
            <person name="Lippmeier J.C."/>
            <person name="Lucas S."/>
            <person name="Medina M."/>
            <person name="Montsant A."/>
            <person name="Obornik M."/>
            <person name="Parker M.S."/>
            <person name="Palenik B."/>
            <person name="Pazour G.J."/>
            <person name="Richardson P.M."/>
            <person name="Rynearson T.A."/>
            <person name="Saito M.A."/>
            <person name="Schwartz D.C."/>
            <person name="Thamatrakoln K."/>
            <person name="Valentin K."/>
            <person name="Vardi A."/>
            <person name="Wilkerson F.P."/>
            <person name="Rokhsar D.S."/>
        </authorList>
    </citation>
    <scope>NUCLEOTIDE SEQUENCE [LARGE SCALE GENOMIC DNA]</scope>
    <source>
        <strain evidence="8 9">CCMP1335</strain>
    </source>
</reference>
<dbReference type="Pfam" id="PF01416">
    <property type="entry name" value="PseudoU_synth_1"/>
    <property type="match status" value="1"/>
</dbReference>
<comment type="similarity">
    <text evidence="1 6">Belongs to the tRNA pseudouridine synthase TruA family.</text>
</comment>
<dbReference type="InParanoid" id="B8CDY0"/>
<feature type="binding site" evidence="5">
    <location>
        <position position="112"/>
    </location>
    <ligand>
        <name>substrate</name>
    </ligand>
</feature>
<organism evidence="8 9">
    <name type="scientific">Thalassiosira pseudonana</name>
    <name type="common">Marine diatom</name>
    <name type="synonym">Cyclotella nana</name>
    <dbReference type="NCBI Taxonomy" id="35128"/>
    <lineage>
        <taxon>Eukaryota</taxon>
        <taxon>Sar</taxon>
        <taxon>Stramenopiles</taxon>
        <taxon>Ochrophyta</taxon>
        <taxon>Bacillariophyta</taxon>
        <taxon>Coscinodiscophyceae</taxon>
        <taxon>Thalassiosirophycidae</taxon>
        <taxon>Thalassiosirales</taxon>
        <taxon>Thalassiosiraceae</taxon>
        <taxon>Thalassiosira</taxon>
    </lineage>
</organism>
<dbReference type="GO" id="GO:0009982">
    <property type="term" value="F:pseudouridine synthase activity"/>
    <property type="evidence" value="ECO:0000318"/>
    <property type="project" value="GO_Central"/>
</dbReference>
<dbReference type="InterPro" id="IPR020097">
    <property type="entry name" value="PsdUridine_synth_TruA_a/b_dom"/>
</dbReference>
<accession>B8CDY0</accession>
<dbReference type="eggNOG" id="KOG4393">
    <property type="taxonomic scope" value="Eukaryota"/>
</dbReference>
<dbReference type="Gene3D" id="3.30.70.580">
    <property type="entry name" value="Pseudouridine synthase I, catalytic domain, N-terminal subdomain"/>
    <property type="match status" value="1"/>
</dbReference>
<feature type="domain" description="Pseudouridine synthase I TruA alpha/beta" evidence="7">
    <location>
        <begin position="146"/>
        <end position="264"/>
    </location>
</feature>
<evidence type="ECO:0000313" key="9">
    <source>
        <dbReference type="Proteomes" id="UP000001449"/>
    </source>
</evidence>
<dbReference type="SUPFAM" id="SSF55120">
    <property type="entry name" value="Pseudouridine synthase"/>
    <property type="match status" value="1"/>
</dbReference>
<dbReference type="PANTHER" id="PTHR11142">
    <property type="entry name" value="PSEUDOURIDYLATE SYNTHASE"/>
    <property type="match status" value="1"/>
</dbReference>
<dbReference type="CDD" id="cd02570">
    <property type="entry name" value="PseudoU_synth_EcTruA"/>
    <property type="match status" value="1"/>
</dbReference>
<dbReference type="OMA" id="ADAFCHN"/>
<dbReference type="InterPro" id="IPR020095">
    <property type="entry name" value="PsdUridine_synth_TruA_C"/>
</dbReference>